<feature type="transmembrane region" description="Helical" evidence="15">
    <location>
        <begin position="667"/>
        <end position="687"/>
    </location>
</feature>
<feature type="compositionally biased region" description="Acidic residues" evidence="14">
    <location>
        <begin position="146"/>
        <end position="167"/>
    </location>
</feature>
<dbReference type="CDD" id="cd03232">
    <property type="entry name" value="ABCG_PDR_domain2"/>
    <property type="match status" value="1"/>
</dbReference>
<dbReference type="CDD" id="cd03233">
    <property type="entry name" value="ABCG_PDR_domain1"/>
    <property type="match status" value="1"/>
</dbReference>
<dbReference type="SUPFAM" id="SSF52540">
    <property type="entry name" value="P-loop containing nucleoside triphosphate hydrolases"/>
    <property type="match status" value="2"/>
</dbReference>
<reference evidence="17" key="1">
    <citation type="journal article" date="2023" name="Mol. Phylogenet. Evol.">
        <title>Genome-scale phylogeny and comparative genomics of the fungal order Sordariales.</title>
        <authorList>
            <person name="Hensen N."/>
            <person name="Bonometti L."/>
            <person name="Westerberg I."/>
            <person name="Brannstrom I.O."/>
            <person name="Guillou S."/>
            <person name="Cros-Aarteil S."/>
            <person name="Calhoun S."/>
            <person name="Haridas S."/>
            <person name="Kuo A."/>
            <person name="Mondo S."/>
            <person name="Pangilinan J."/>
            <person name="Riley R."/>
            <person name="LaButti K."/>
            <person name="Andreopoulos B."/>
            <person name="Lipzen A."/>
            <person name="Chen C."/>
            <person name="Yan M."/>
            <person name="Daum C."/>
            <person name="Ng V."/>
            <person name="Clum A."/>
            <person name="Steindorff A."/>
            <person name="Ohm R.A."/>
            <person name="Martin F."/>
            <person name="Silar P."/>
            <person name="Natvig D.O."/>
            <person name="Lalanne C."/>
            <person name="Gautier V."/>
            <person name="Ament-Velasquez S.L."/>
            <person name="Kruys A."/>
            <person name="Hutchinson M.I."/>
            <person name="Powell A.J."/>
            <person name="Barry K."/>
            <person name="Miller A.N."/>
            <person name="Grigoriev I.V."/>
            <person name="Debuchy R."/>
            <person name="Gladieux P."/>
            <person name="Hiltunen Thoren M."/>
            <person name="Johannesson H."/>
        </authorList>
    </citation>
    <scope>NUCLEOTIDE SEQUENCE</scope>
    <source>
        <strain evidence="17">CBS 232.78</strain>
    </source>
</reference>
<feature type="transmembrane region" description="Helical" evidence="15">
    <location>
        <begin position="1331"/>
        <end position="1359"/>
    </location>
</feature>
<dbReference type="GO" id="GO:0005524">
    <property type="term" value="F:ATP binding"/>
    <property type="evidence" value="ECO:0007669"/>
    <property type="project" value="UniProtKB-KW"/>
</dbReference>
<keyword evidence="9 15" id="KW-1133">Transmembrane helix</keyword>
<evidence type="ECO:0000256" key="11">
    <source>
        <dbReference type="ARBA" id="ARBA00023180"/>
    </source>
</evidence>
<feature type="compositionally biased region" description="Polar residues" evidence="14">
    <location>
        <begin position="40"/>
        <end position="56"/>
    </location>
</feature>
<dbReference type="Pfam" id="PF00005">
    <property type="entry name" value="ABC_tran"/>
    <property type="match status" value="2"/>
</dbReference>
<evidence type="ECO:0000256" key="15">
    <source>
        <dbReference type="SAM" id="Phobius"/>
    </source>
</evidence>
<gene>
    <name evidence="17" type="ORF">B0H63DRAFT_453921</name>
</gene>
<keyword evidence="5 15" id="KW-0812">Transmembrane</keyword>
<feature type="region of interest" description="Disordered" evidence="14">
    <location>
        <begin position="1"/>
        <end position="167"/>
    </location>
</feature>
<dbReference type="PANTHER" id="PTHR19241">
    <property type="entry name" value="ATP-BINDING CASSETTE TRANSPORTER"/>
    <property type="match status" value="1"/>
</dbReference>
<evidence type="ECO:0000256" key="14">
    <source>
        <dbReference type="SAM" id="MobiDB-lite"/>
    </source>
</evidence>
<dbReference type="FunFam" id="3.40.50.300:FF:000054">
    <property type="entry name" value="ABC multidrug transporter atrF"/>
    <property type="match status" value="1"/>
</dbReference>
<dbReference type="Pfam" id="PF14510">
    <property type="entry name" value="ABC_trans_N"/>
    <property type="match status" value="1"/>
</dbReference>
<keyword evidence="6" id="KW-0677">Repeat</keyword>
<reference evidence="17" key="2">
    <citation type="submission" date="2023-06" db="EMBL/GenBank/DDBJ databases">
        <authorList>
            <consortium name="Lawrence Berkeley National Laboratory"/>
            <person name="Haridas S."/>
            <person name="Hensen N."/>
            <person name="Bonometti L."/>
            <person name="Westerberg I."/>
            <person name="Brannstrom I.O."/>
            <person name="Guillou S."/>
            <person name="Cros-Aarteil S."/>
            <person name="Calhoun S."/>
            <person name="Kuo A."/>
            <person name="Mondo S."/>
            <person name="Pangilinan J."/>
            <person name="Riley R."/>
            <person name="LaButti K."/>
            <person name="Andreopoulos B."/>
            <person name="Lipzen A."/>
            <person name="Chen C."/>
            <person name="Yanf M."/>
            <person name="Daum C."/>
            <person name="Ng V."/>
            <person name="Clum A."/>
            <person name="Steindorff A."/>
            <person name="Ohm R."/>
            <person name="Martin F."/>
            <person name="Silar P."/>
            <person name="Natvig D."/>
            <person name="Lalanne C."/>
            <person name="Gautier V."/>
            <person name="Ament-velasquez S.L."/>
            <person name="Kruys A."/>
            <person name="Hutchinson M.I."/>
            <person name="Powell A.J."/>
            <person name="Barry K."/>
            <person name="Miller A.N."/>
            <person name="Grigoriev I.V."/>
            <person name="Debuchy R."/>
            <person name="Gladieux P."/>
            <person name="Thoren M.H."/>
            <person name="Johannesson H."/>
        </authorList>
    </citation>
    <scope>NUCLEOTIDE SEQUENCE</scope>
    <source>
        <strain evidence="17">CBS 232.78</strain>
    </source>
</reference>
<feature type="compositionally biased region" description="Basic and acidic residues" evidence="14">
    <location>
        <begin position="118"/>
        <end position="127"/>
    </location>
</feature>
<keyword evidence="8" id="KW-0067">ATP-binding</keyword>
<feature type="compositionally biased region" description="Polar residues" evidence="14">
    <location>
        <begin position="90"/>
        <end position="99"/>
    </location>
</feature>
<feature type="region of interest" description="Disordered" evidence="14">
    <location>
        <begin position="886"/>
        <end position="911"/>
    </location>
</feature>
<evidence type="ECO:0000259" key="16">
    <source>
        <dbReference type="PROSITE" id="PS50893"/>
    </source>
</evidence>
<dbReference type="SMART" id="SM00382">
    <property type="entry name" value="AAA"/>
    <property type="match status" value="2"/>
</dbReference>
<keyword evidence="7" id="KW-0547">Nucleotide-binding</keyword>
<comment type="subcellular location">
    <subcellularLocation>
        <location evidence="1">Cell membrane</location>
        <topology evidence="1">Multi-pass membrane protein</topology>
    </subcellularLocation>
</comment>
<protein>
    <recommendedName>
        <fullName evidence="13">ABC multidrug transporter atrF</fullName>
    </recommendedName>
</protein>
<keyword evidence="18" id="KW-1185">Reference proteome</keyword>
<dbReference type="FunFam" id="3.40.50.300:FF:001650">
    <property type="entry name" value="ABC drug exporter AtrF"/>
    <property type="match status" value="1"/>
</dbReference>
<feature type="transmembrane region" description="Helical" evidence="15">
    <location>
        <begin position="840"/>
        <end position="873"/>
    </location>
</feature>
<dbReference type="InterPro" id="IPR003439">
    <property type="entry name" value="ABC_transporter-like_ATP-bd"/>
</dbReference>
<evidence type="ECO:0000256" key="6">
    <source>
        <dbReference type="ARBA" id="ARBA00022737"/>
    </source>
</evidence>
<feature type="transmembrane region" description="Helical" evidence="15">
    <location>
        <begin position="1442"/>
        <end position="1460"/>
    </location>
</feature>
<feature type="transmembrane region" description="Helical" evidence="15">
    <location>
        <begin position="1292"/>
        <end position="1311"/>
    </location>
</feature>
<feature type="transmembrane region" description="Helical" evidence="15">
    <location>
        <begin position="1259"/>
        <end position="1280"/>
    </location>
</feature>
<dbReference type="PROSITE" id="PS00211">
    <property type="entry name" value="ABC_TRANSPORTER_1"/>
    <property type="match status" value="1"/>
</dbReference>
<evidence type="ECO:0000256" key="9">
    <source>
        <dbReference type="ARBA" id="ARBA00022989"/>
    </source>
</evidence>
<feature type="transmembrane region" description="Helical" evidence="15">
    <location>
        <begin position="1402"/>
        <end position="1422"/>
    </location>
</feature>
<name>A0AAE0K9H7_9PEZI</name>
<dbReference type="InterPro" id="IPR017871">
    <property type="entry name" value="ABC_transporter-like_CS"/>
</dbReference>
<dbReference type="InterPro" id="IPR013525">
    <property type="entry name" value="ABC2_TM"/>
</dbReference>
<feature type="compositionally biased region" description="Basic and acidic residues" evidence="14">
    <location>
        <begin position="8"/>
        <end position="31"/>
    </location>
</feature>
<feature type="transmembrane region" description="Helical" evidence="15">
    <location>
        <begin position="1371"/>
        <end position="1390"/>
    </location>
</feature>
<evidence type="ECO:0000256" key="3">
    <source>
        <dbReference type="ARBA" id="ARBA00022448"/>
    </source>
</evidence>
<keyword evidence="4" id="KW-1003">Cell membrane</keyword>
<evidence type="ECO:0000256" key="5">
    <source>
        <dbReference type="ARBA" id="ARBA00022692"/>
    </source>
</evidence>
<dbReference type="Proteomes" id="UP001285441">
    <property type="component" value="Unassembled WGS sequence"/>
</dbReference>
<evidence type="ECO:0000256" key="1">
    <source>
        <dbReference type="ARBA" id="ARBA00004651"/>
    </source>
</evidence>
<dbReference type="InterPro" id="IPR034003">
    <property type="entry name" value="ABCG_PDR_2"/>
</dbReference>
<keyword evidence="10 15" id="KW-0472">Membrane</keyword>
<evidence type="ECO:0000256" key="4">
    <source>
        <dbReference type="ARBA" id="ARBA00022475"/>
    </source>
</evidence>
<dbReference type="InterPro" id="IPR027417">
    <property type="entry name" value="P-loop_NTPase"/>
</dbReference>
<evidence type="ECO:0000256" key="8">
    <source>
        <dbReference type="ARBA" id="ARBA00022840"/>
    </source>
</evidence>
<feature type="compositionally biased region" description="Low complexity" evidence="14">
    <location>
        <begin position="100"/>
        <end position="117"/>
    </location>
</feature>
<evidence type="ECO:0000256" key="2">
    <source>
        <dbReference type="ARBA" id="ARBA00006012"/>
    </source>
</evidence>
<dbReference type="Pfam" id="PF06422">
    <property type="entry name" value="PDR_CDR"/>
    <property type="match status" value="1"/>
</dbReference>
<evidence type="ECO:0000256" key="13">
    <source>
        <dbReference type="ARBA" id="ARBA00069001"/>
    </source>
</evidence>
<dbReference type="Gene3D" id="3.40.50.300">
    <property type="entry name" value="P-loop containing nucleotide triphosphate hydrolases"/>
    <property type="match status" value="2"/>
</dbReference>
<feature type="transmembrane region" description="Helical" evidence="15">
    <location>
        <begin position="1528"/>
        <end position="1547"/>
    </location>
</feature>
<organism evidence="17 18">
    <name type="scientific">Podospora didyma</name>
    <dbReference type="NCBI Taxonomy" id="330526"/>
    <lineage>
        <taxon>Eukaryota</taxon>
        <taxon>Fungi</taxon>
        <taxon>Dikarya</taxon>
        <taxon>Ascomycota</taxon>
        <taxon>Pezizomycotina</taxon>
        <taxon>Sordariomycetes</taxon>
        <taxon>Sordariomycetidae</taxon>
        <taxon>Sordariales</taxon>
        <taxon>Podosporaceae</taxon>
        <taxon>Podospora</taxon>
    </lineage>
</organism>
<evidence type="ECO:0000313" key="18">
    <source>
        <dbReference type="Proteomes" id="UP001285441"/>
    </source>
</evidence>
<comment type="catalytic activity">
    <reaction evidence="12">
        <text>voriconazole(in) + ATP + H2O = voriconazole(out) + ADP + phosphate + H(+)</text>
        <dbReference type="Rhea" id="RHEA:61912"/>
        <dbReference type="ChEBI" id="CHEBI:10023"/>
        <dbReference type="ChEBI" id="CHEBI:15377"/>
        <dbReference type="ChEBI" id="CHEBI:15378"/>
        <dbReference type="ChEBI" id="CHEBI:30616"/>
        <dbReference type="ChEBI" id="CHEBI:43474"/>
        <dbReference type="ChEBI" id="CHEBI:456216"/>
    </reaction>
    <physiologicalReaction direction="left-to-right" evidence="12">
        <dbReference type="Rhea" id="RHEA:61913"/>
    </physiologicalReaction>
</comment>
<keyword evidence="11" id="KW-0325">Glycoprotein</keyword>
<feature type="transmembrane region" description="Helical" evidence="15">
    <location>
        <begin position="699"/>
        <end position="717"/>
    </location>
</feature>
<feature type="transmembrane region" description="Helical" evidence="15">
    <location>
        <begin position="617"/>
        <end position="635"/>
    </location>
</feature>
<feature type="domain" description="ABC transporter" evidence="16">
    <location>
        <begin position="926"/>
        <end position="1164"/>
    </location>
</feature>
<comment type="similarity">
    <text evidence="2">Belongs to the ABC transporter superfamily. ABCG family. PDR (TC 3.A.1.205) subfamily.</text>
</comment>
<keyword evidence="3" id="KW-0813">Transport</keyword>
<dbReference type="Pfam" id="PF01061">
    <property type="entry name" value="ABC2_membrane"/>
    <property type="match status" value="2"/>
</dbReference>
<evidence type="ECO:0000256" key="7">
    <source>
        <dbReference type="ARBA" id="ARBA00022741"/>
    </source>
</evidence>
<dbReference type="PROSITE" id="PS50893">
    <property type="entry name" value="ABC_TRANSPORTER_2"/>
    <property type="match status" value="2"/>
</dbReference>
<evidence type="ECO:0000256" key="12">
    <source>
        <dbReference type="ARBA" id="ARBA00047823"/>
    </source>
</evidence>
<proteinExistence type="inferred from homology"/>
<dbReference type="GO" id="GO:0005886">
    <property type="term" value="C:plasma membrane"/>
    <property type="evidence" value="ECO:0007669"/>
    <property type="project" value="UniProtKB-SubCell"/>
</dbReference>
<dbReference type="EMBL" id="JAULSW010000008">
    <property type="protein sequence ID" value="KAK3372608.1"/>
    <property type="molecule type" value="Genomic_DNA"/>
</dbReference>
<dbReference type="InterPro" id="IPR010929">
    <property type="entry name" value="PDR_CDR_ABC"/>
</dbReference>
<comment type="caution">
    <text evidence="17">The sequence shown here is derived from an EMBL/GenBank/DDBJ whole genome shotgun (WGS) entry which is preliminary data.</text>
</comment>
<dbReference type="GO" id="GO:0016887">
    <property type="term" value="F:ATP hydrolysis activity"/>
    <property type="evidence" value="ECO:0007669"/>
    <property type="project" value="InterPro"/>
</dbReference>
<feature type="transmembrane region" description="Helical" evidence="15">
    <location>
        <begin position="729"/>
        <end position="748"/>
    </location>
</feature>
<dbReference type="InterPro" id="IPR034001">
    <property type="entry name" value="ABCG_PDR_1"/>
</dbReference>
<dbReference type="InterPro" id="IPR029481">
    <property type="entry name" value="ABC_trans_N"/>
</dbReference>
<dbReference type="InterPro" id="IPR003593">
    <property type="entry name" value="AAA+_ATPase"/>
</dbReference>
<feature type="domain" description="ABC transporter" evidence="16">
    <location>
        <begin position="232"/>
        <end position="475"/>
    </location>
</feature>
<evidence type="ECO:0000313" key="17">
    <source>
        <dbReference type="EMBL" id="KAK3372608.1"/>
    </source>
</evidence>
<sequence length="1595" mass="177645">MWGQSPEEAFRRRAGETLPETLHRREDHQSQEDDERNGDDSGSTTQAPSPEVASTTGGDGTWGERDVGGPVSQRAAMQDFEELQHELSTRRSLTRANTHSRAASRATSRASRTSRATRASDAKRENFFQRIASRVSGRLPTTAQDNVDDEDVEPPTPESSEEEDDFQLEQFMRDGRLEPRTESGESTKKVGVVFKNLTVKGVGANATFVRTLPKAVLGTFGPDLYHLLSSWIPALRFGRQQGELRTLIHDFTGVVRHGEMMLVLGRPGSGCSTFLRVIANNRGGYAAVEGEVSYSGISAAEADKHYRGEVVYNGEDDQHMPTLTVWQTLKFSLLNKTKKHMRNDVDLIIDSLLRMFSMKHTKDTLVGNSYVRGVSGGERKRVSIAETLATKSTVACWDNSTRGLDASTALDYARSLRIMTDVSDRTTITTLYQAGEGIYELMDKVLVIDEGRMLYQGPAKEARQYFVDLGFHAPPRQTTADFLTSICDPIARQFRKGREGSTPKTASELEKAFRASPAYQKVLADVQDFEKHLKQTGHADRQTFQESVQQQKSRRVANHSNYTVSFWKQVLACTRREFWLIWGNKTELYTKYFTIISNGLIVSSLFYNSPENTSGTFVRGGVAFFSIIFLGWLQMAELMKAVSGRVVVARHKEYAFYRPSAVNLARALTDLPMLLSQALIFGIIVYFMTGLDLQAGKFFIYLLLVYTTTFCFTALYRMMASLSPSINDAVRFSGISLNLLVIYTGYVISKPLLLSQKIWFGWLYWVNPVSYAFEAIVTNEFHDRVMECAPSQLVPQGPGITFQNQGCAIPGAQRGRSTVLGDDYVSAAFGYTRANLWRNFGVVVAFAVLYLTVTVVATELFSFVGSGAGALVFKKSSKAKKQVKFAGKADEEKGGSPGDSPSNEVLGHSRTQDEVLGELAKSEKVFTWENVSYTVPTPQGPKQLLNKINGYAKPGVMVALMGASGAGKTTLLNTLSQRQTVGVVSGDMFVDGKPLGSEFQRSTGFVEQMDLHDETATIREALEFSALLRQGRDTPRKEKLEYVDKIIDLLELNGIQDAIVASLGVEQKKRLTIGVELAAKPSLLLFLDEPTSGLDSQSAFSIVRFLRKLCAAGQAVVCTIHQPSSDLIQEFDKILALNPGGNVFYFGPVGENGSAVIDYFAERGVDCPPGKNVAEFILETAAKGGRRADGKRINWNREWRESAQNRELMDEIQHIKAERSKVEVSAETISQEHAFAAPVWTQITELTKRMFVRQWRDPSYMYGRLFVSVIVGIFNGFTFWNLGNTVADMQNRMFTCFLIIMIPATVLNAVLPKFYANRALWEVREHPSRIYGWVAFCTAEILSEIPGSLLAGALYWLLWYLPTGLPSDAPAAGYVFLMVLLFYLFQSSWGQWICAWAPNFTVISNVLPFFLVMFSLFNGVVVPYSQLNVFWKYWLYWLNPSTYFIGGVLAATLANVPVICGPDEAAYFSPPSGQTCRDFASSFVQNVAGQGYLINPNDTADCGYCPYKDGGEYLAALNIHPDQKWRDFGIFLAFCVSNWALVYFFIYTVRVKGWTFGFGPLFGGLNRGMDAVKRLFKRKPKDVENQAADQAGEKA</sequence>
<evidence type="ECO:0000256" key="10">
    <source>
        <dbReference type="ARBA" id="ARBA00023136"/>
    </source>
</evidence>
<dbReference type="GO" id="GO:0140359">
    <property type="term" value="F:ABC-type transporter activity"/>
    <property type="evidence" value="ECO:0007669"/>
    <property type="project" value="InterPro"/>
</dbReference>
<accession>A0AAE0K9H7</accession>